<dbReference type="Proteomes" id="UP000245634">
    <property type="component" value="Unassembled WGS sequence"/>
</dbReference>
<dbReference type="EMBL" id="QGGL01000002">
    <property type="protein sequence ID" value="PWK15924.1"/>
    <property type="molecule type" value="Genomic_DNA"/>
</dbReference>
<dbReference type="AlphaFoldDB" id="A0A316DD46"/>
<gene>
    <name evidence="2" type="ORF">C7459_102170</name>
</gene>
<proteinExistence type="predicted"/>
<evidence type="ECO:0000256" key="1">
    <source>
        <dbReference type="SAM" id="MobiDB-lite"/>
    </source>
</evidence>
<keyword evidence="3" id="KW-1185">Reference proteome</keyword>
<organism evidence="2 3">
    <name type="scientific">Tumebacillus permanentifrigoris</name>
    <dbReference type="NCBI Taxonomy" id="378543"/>
    <lineage>
        <taxon>Bacteria</taxon>
        <taxon>Bacillati</taxon>
        <taxon>Bacillota</taxon>
        <taxon>Bacilli</taxon>
        <taxon>Bacillales</taxon>
        <taxon>Alicyclobacillaceae</taxon>
        <taxon>Tumebacillus</taxon>
    </lineage>
</organism>
<feature type="region of interest" description="Disordered" evidence="1">
    <location>
        <begin position="146"/>
        <end position="171"/>
    </location>
</feature>
<accession>A0A316DD46</accession>
<dbReference type="OrthoDB" id="9994745at2"/>
<comment type="caution">
    <text evidence="2">The sequence shown here is derived from an EMBL/GenBank/DDBJ whole genome shotgun (WGS) entry which is preliminary data.</text>
</comment>
<dbReference type="RefSeq" id="WP_109686238.1">
    <property type="nucleotide sequence ID" value="NZ_QGGL01000002.1"/>
</dbReference>
<feature type="compositionally biased region" description="Polar residues" evidence="1">
    <location>
        <begin position="98"/>
        <end position="109"/>
    </location>
</feature>
<sequence>MGDMVRSKRKRPTKHTKRAIVIDGDLRRMIAQEARKLNMSEEEYLRLAVHFSEAIRTAAVPAGLLDGGFLTAILGNPMIMDMIKGMIGNAITKYFNKDGSSSTQPQAPTHATPAMPYGGRYGPPMGHPQGMHPQGMHPIGHGPGMYGMPPGMRPPQPAQPAPQENKDSGFSMDGIAKMMMNMMGSQK</sequence>
<name>A0A316DD46_9BACL</name>
<evidence type="ECO:0000313" key="3">
    <source>
        <dbReference type="Proteomes" id="UP000245634"/>
    </source>
</evidence>
<feature type="region of interest" description="Disordered" evidence="1">
    <location>
        <begin position="97"/>
        <end position="119"/>
    </location>
</feature>
<protein>
    <submittedName>
        <fullName evidence="2">Uncharacterized protein</fullName>
    </submittedName>
</protein>
<reference evidence="2 3" key="1">
    <citation type="submission" date="2018-05" db="EMBL/GenBank/DDBJ databases">
        <title>Genomic Encyclopedia of Type Strains, Phase IV (KMG-IV): sequencing the most valuable type-strain genomes for metagenomic binning, comparative biology and taxonomic classification.</title>
        <authorList>
            <person name="Goeker M."/>
        </authorList>
    </citation>
    <scope>NUCLEOTIDE SEQUENCE [LARGE SCALE GENOMIC DNA]</scope>
    <source>
        <strain evidence="2 3">DSM 18773</strain>
    </source>
</reference>
<evidence type="ECO:0000313" key="2">
    <source>
        <dbReference type="EMBL" id="PWK15924.1"/>
    </source>
</evidence>
<feature type="compositionally biased region" description="Pro residues" evidence="1">
    <location>
        <begin position="151"/>
        <end position="160"/>
    </location>
</feature>